<protein>
    <submittedName>
        <fullName evidence="1">Uncharacterized protein</fullName>
    </submittedName>
</protein>
<sequence>MGNKVCIQHWKTKQMAFLSGHTNSVSSVAVSPLGTYIGSGQINHIGFKASAIRYMISLGGRDDGCVVLWDCVKGAATGTAAAARLTTGDAVTLCALTLRPICACGTSARRAKPWTWWTCRSASCAGVCAASPTGDMIKFSINYPSDPVASVAHCKPTLIGCLAKCGPWKKGKRPESQCYSQGRC</sequence>
<evidence type="ECO:0000313" key="2">
    <source>
        <dbReference type="Proteomes" id="UP001064048"/>
    </source>
</evidence>
<evidence type="ECO:0000313" key="1">
    <source>
        <dbReference type="EMBL" id="KAI8436345.1"/>
    </source>
</evidence>
<accession>A0ACC0KJ71</accession>
<name>A0ACC0KJ71_CHOFU</name>
<dbReference type="EMBL" id="CM046106">
    <property type="protein sequence ID" value="KAI8436345.1"/>
    <property type="molecule type" value="Genomic_DNA"/>
</dbReference>
<keyword evidence="2" id="KW-1185">Reference proteome</keyword>
<reference evidence="1 2" key="1">
    <citation type="journal article" date="2022" name="Genome Biol. Evol.">
        <title>The Spruce Budworm Genome: Reconstructing the Evolutionary History of Antifreeze Proteins.</title>
        <authorList>
            <person name="Beliveau C."/>
            <person name="Gagne P."/>
            <person name="Picq S."/>
            <person name="Vernygora O."/>
            <person name="Keeling C.I."/>
            <person name="Pinkney K."/>
            <person name="Doucet D."/>
            <person name="Wen F."/>
            <person name="Johnston J.S."/>
            <person name="Maaroufi H."/>
            <person name="Boyle B."/>
            <person name="Laroche J."/>
            <person name="Dewar K."/>
            <person name="Juretic N."/>
            <person name="Blackburn G."/>
            <person name="Nisole A."/>
            <person name="Brunet B."/>
            <person name="Brandao M."/>
            <person name="Lumley L."/>
            <person name="Duan J."/>
            <person name="Quan G."/>
            <person name="Lucarotti C.J."/>
            <person name="Roe A.D."/>
            <person name="Sperling F.A.H."/>
            <person name="Levesque R.C."/>
            <person name="Cusson M."/>
        </authorList>
    </citation>
    <scope>NUCLEOTIDE SEQUENCE [LARGE SCALE GENOMIC DNA]</scope>
    <source>
        <strain evidence="1">Glfc:IPQL:Cfum</strain>
    </source>
</reference>
<organism evidence="1 2">
    <name type="scientific">Choristoneura fumiferana</name>
    <name type="common">Spruce budworm moth</name>
    <name type="synonym">Archips fumiferana</name>
    <dbReference type="NCBI Taxonomy" id="7141"/>
    <lineage>
        <taxon>Eukaryota</taxon>
        <taxon>Metazoa</taxon>
        <taxon>Ecdysozoa</taxon>
        <taxon>Arthropoda</taxon>
        <taxon>Hexapoda</taxon>
        <taxon>Insecta</taxon>
        <taxon>Pterygota</taxon>
        <taxon>Neoptera</taxon>
        <taxon>Endopterygota</taxon>
        <taxon>Lepidoptera</taxon>
        <taxon>Glossata</taxon>
        <taxon>Ditrysia</taxon>
        <taxon>Tortricoidea</taxon>
        <taxon>Tortricidae</taxon>
        <taxon>Tortricinae</taxon>
        <taxon>Choristoneura</taxon>
    </lineage>
</organism>
<comment type="caution">
    <text evidence="1">The sequence shown here is derived from an EMBL/GenBank/DDBJ whole genome shotgun (WGS) entry which is preliminary data.</text>
</comment>
<dbReference type="Proteomes" id="UP001064048">
    <property type="component" value="Chromosome 6"/>
</dbReference>
<gene>
    <name evidence="1" type="ORF">MSG28_004379</name>
</gene>
<proteinExistence type="predicted"/>